<dbReference type="Pfam" id="PF01966">
    <property type="entry name" value="HD"/>
    <property type="match status" value="1"/>
</dbReference>
<dbReference type="RefSeq" id="WP_240986545.1">
    <property type="nucleotide sequence ID" value="NZ_LR746496.1"/>
</dbReference>
<gene>
    <name evidence="4" type="ORF">DEACI_4134</name>
</gene>
<keyword evidence="1" id="KW-0378">Hydrolase</keyword>
<dbReference type="SUPFAM" id="SSF50249">
    <property type="entry name" value="Nucleic acid-binding proteins"/>
    <property type="match status" value="1"/>
</dbReference>
<dbReference type="InterPro" id="IPR003607">
    <property type="entry name" value="HD/PDEase_dom"/>
</dbReference>
<dbReference type="PANTHER" id="PTHR37294:SF1">
    <property type="entry name" value="3'-5' EXORIBONUCLEASE YHAM"/>
    <property type="match status" value="1"/>
</dbReference>
<dbReference type="Proteomes" id="UP000836597">
    <property type="component" value="Chromosome"/>
</dbReference>
<dbReference type="Pfam" id="PF01336">
    <property type="entry name" value="tRNA_anti-codon"/>
    <property type="match status" value="1"/>
</dbReference>
<dbReference type="GO" id="GO:0003676">
    <property type="term" value="F:nucleic acid binding"/>
    <property type="evidence" value="ECO:0007669"/>
    <property type="project" value="InterPro"/>
</dbReference>
<dbReference type="InterPro" id="IPR050798">
    <property type="entry name" value="YhaM_exoribonuc/phosphodiest"/>
</dbReference>
<dbReference type="CDD" id="cd04492">
    <property type="entry name" value="YhaM_OBF_like"/>
    <property type="match status" value="1"/>
</dbReference>
<feature type="domain" description="HD" evidence="3">
    <location>
        <begin position="161"/>
        <end position="277"/>
    </location>
</feature>
<accession>A0A8S0X1V6</accession>
<dbReference type="CDD" id="cd00077">
    <property type="entry name" value="HDc"/>
    <property type="match status" value="1"/>
</dbReference>
<dbReference type="InterPro" id="IPR006674">
    <property type="entry name" value="HD_domain"/>
</dbReference>
<protein>
    <submittedName>
        <fullName evidence="4">HD domain protein</fullName>
    </submittedName>
</protein>
<dbReference type="InterPro" id="IPR004365">
    <property type="entry name" value="NA-bd_OB_tRNA"/>
</dbReference>
<evidence type="ECO:0000259" key="2">
    <source>
        <dbReference type="Pfam" id="PF01336"/>
    </source>
</evidence>
<evidence type="ECO:0000259" key="3">
    <source>
        <dbReference type="Pfam" id="PF01966"/>
    </source>
</evidence>
<reference evidence="4" key="1">
    <citation type="submission" date="2020-01" db="EMBL/GenBank/DDBJ databases">
        <authorList>
            <person name="Hornung B."/>
        </authorList>
    </citation>
    <scope>NUCLEOTIDE SEQUENCE</scope>
    <source>
        <strain evidence="4">PacBioINE</strain>
    </source>
</reference>
<dbReference type="GO" id="GO:0016787">
    <property type="term" value="F:hydrolase activity"/>
    <property type="evidence" value="ECO:0007669"/>
    <property type="project" value="UniProtKB-KW"/>
</dbReference>
<feature type="domain" description="OB" evidence="2">
    <location>
        <begin position="28"/>
        <end position="88"/>
    </location>
</feature>
<name>A0A8S0X1V6_9FIRM</name>
<dbReference type="PANTHER" id="PTHR37294">
    <property type="entry name" value="3'-5' EXORIBONUCLEASE YHAM"/>
    <property type="match status" value="1"/>
</dbReference>
<dbReference type="InterPro" id="IPR012340">
    <property type="entry name" value="NA-bd_OB-fold"/>
</dbReference>
<dbReference type="Gene3D" id="2.40.50.140">
    <property type="entry name" value="Nucleic acid-binding proteins"/>
    <property type="match status" value="1"/>
</dbReference>
<dbReference type="Gene3D" id="1.10.3210.10">
    <property type="entry name" value="Hypothetical protein af1432"/>
    <property type="match status" value="1"/>
</dbReference>
<evidence type="ECO:0000256" key="1">
    <source>
        <dbReference type="ARBA" id="ARBA00022801"/>
    </source>
</evidence>
<dbReference type="KEGG" id="aacx:DEACI_4134"/>
<proteinExistence type="predicted"/>
<dbReference type="EMBL" id="LR746496">
    <property type="protein sequence ID" value="CAA7603311.1"/>
    <property type="molecule type" value="Genomic_DNA"/>
</dbReference>
<dbReference type="GO" id="GO:0031125">
    <property type="term" value="P:rRNA 3'-end processing"/>
    <property type="evidence" value="ECO:0007669"/>
    <property type="project" value="TreeGrafter"/>
</dbReference>
<sequence length="304" mass="34507">MIKDLQTDQQHITGFFAVKDIAEKETREAKKKYLDLILVDISGQINAKVWDIEKCLFGDRPKRGDIVKIEALVQEYKGTKQLNLNKLRKAEKPDGYDPQKIIPKAPIPAQEMWTTVSRFANAIRDEQLHAAIQMVLQKYKDPLLSHPAAKTYHHSYQGGLLQHISTMLLAAEKLTTVYPCNTDLLYAGIILHDIGKVHELSTDATGLGTEYTLEGEMLGHIPLGLIELEHLSSLDAEKKLLLQHMILSHHEIPEWGSPKRPMFKEAELLHHLDMIDARMFDFVPARLNNRSNGKQMKRSLALGI</sequence>
<dbReference type="SUPFAM" id="SSF109604">
    <property type="entry name" value="HD-domain/PDEase-like"/>
    <property type="match status" value="1"/>
</dbReference>
<dbReference type="AlphaFoldDB" id="A0A8S0X1V6"/>
<organism evidence="4">
    <name type="scientific">Acididesulfobacillus acetoxydans</name>
    <dbReference type="NCBI Taxonomy" id="1561005"/>
    <lineage>
        <taxon>Bacteria</taxon>
        <taxon>Bacillati</taxon>
        <taxon>Bacillota</taxon>
        <taxon>Clostridia</taxon>
        <taxon>Eubacteriales</taxon>
        <taxon>Peptococcaceae</taxon>
        <taxon>Acididesulfobacillus</taxon>
    </lineage>
</organism>
<evidence type="ECO:0000313" key="4">
    <source>
        <dbReference type="EMBL" id="CAA7603311.1"/>
    </source>
</evidence>